<dbReference type="GO" id="GO:0008253">
    <property type="term" value="F:5'-nucleotidase activity"/>
    <property type="evidence" value="ECO:0007669"/>
    <property type="project" value="InterPro"/>
</dbReference>
<comment type="similarity">
    <text evidence="1 3">Belongs to the 5'(3')-deoxyribonucleotidase family.</text>
</comment>
<reference evidence="5 6" key="1">
    <citation type="submission" date="2019-03" db="EMBL/GenBank/DDBJ databases">
        <title>Genomic Encyclopedia of Type Strains, Phase IV (KMG-IV): sequencing the most valuable type-strain genomes for metagenomic binning, comparative biology and taxonomic classification.</title>
        <authorList>
            <person name="Goeker M."/>
        </authorList>
    </citation>
    <scope>NUCLEOTIDE SEQUENCE [LARGE SCALE GENOMIC DNA]</scope>
    <source>
        <strain evidence="5 6">DSM 24979</strain>
    </source>
</reference>
<evidence type="ECO:0000256" key="2">
    <source>
        <dbReference type="ARBA" id="ARBA00022801"/>
    </source>
</evidence>
<dbReference type="SUPFAM" id="SSF56784">
    <property type="entry name" value="HAD-like"/>
    <property type="match status" value="1"/>
</dbReference>
<feature type="active site" description="Nucleophile" evidence="4">
    <location>
        <position position="9"/>
    </location>
</feature>
<dbReference type="Proteomes" id="UP000295658">
    <property type="component" value="Unassembled WGS sequence"/>
</dbReference>
<organism evidence="5 6">
    <name type="scientific">Thermolongibacillus altinsuensis</name>
    <dbReference type="NCBI Taxonomy" id="575256"/>
    <lineage>
        <taxon>Bacteria</taxon>
        <taxon>Bacillati</taxon>
        <taxon>Bacillota</taxon>
        <taxon>Bacilli</taxon>
        <taxon>Bacillales</taxon>
        <taxon>Anoxybacillaceae</taxon>
        <taxon>Thermolongibacillus</taxon>
    </lineage>
</organism>
<gene>
    <name evidence="5" type="ORF">EDD69_10893</name>
</gene>
<dbReference type="EC" id="3.1.3.-" evidence="3"/>
<evidence type="ECO:0000313" key="5">
    <source>
        <dbReference type="EMBL" id="TCL48835.1"/>
    </source>
</evidence>
<evidence type="ECO:0000313" key="6">
    <source>
        <dbReference type="Proteomes" id="UP000295658"/>
    </source>
</evidence>
<dbReference type="InterPro" id="IPR009206">
    <property type="entry name" value="Nucleotidase_putative"/>
</dbReference>
<dbReference type="PIRSF" id="PIRSF021362">
    <property type="entry name" value="UCP021362_HAD"/>
    <property type="match status" value="1"/>
</dbReference>
<dbReference type="PANTHER" id="PTHR35134">
    <property type="entry name" value="NUCLEOTIDASE YQFW-RELATED"/>
    <property type="match status" value="1"/>
</dbReference>
<keyword evidence="2 3" id="KW-0378">Hydrolase</keyword>
<dbReference type="InterPro" id="IPR010708">
    <property type="entry name" value="5'(3')-deoxyribonucleotidase"/>
</dbReference>
<dbReference type="InterPro" id="IPR023214">
    <property type="entry name" value="HAD_sf"/>
</dbReference>
<protein>
    <recommendedName>
        <fullName evidence="3">Nucleotidase</fullName>
        <ecNumber evidence="3">3.1.3.-</ecNumber>
    </recommendedName>
</protein>
<dbReference type="GO" id="GO:0009264">
    <property type="term" value="P:deoxyribonucleotide catabolic process"/>
    <property type="evidence" value="ECO:0007669"/>
    <property type="project" value="InterPro"/>
</dbReference>
<dbReference type="Gene3D" id="3.40.50.1000">
    <property type="entry name" value="HAD superfamily/HAD-like"/>
    <property type="match status" value="1"/>
</dbReference>
<dbReference type="RefSeq" id="WP_132948633.1">
    <property type="nucleotide sequence ID" value="NZ_BSVG01000001.1"/>
</dbReference>
<sequence>MRKRRLGIDIDGTVTCPSTFIPYLNESFNKNLTLEDITDYDLLPFLETTEEELNRWMEEYEPIIYSRAPLAQHALDVINEWKNEYELYYISARGKHLYEITEKWFKENNVHYHHIELIGSHDKVDAVKKYKIDAFFEDKYDNACAIAEQCNIPVILFDTPYNRGPLPNGVIRVYNWLEAKKHIEHFFEKTKLT</sequence>
<dbReference type="OrthoDB" id="2471595at2"/>
<accession>A0A4R1QGX9</accession>
<dbReference type="InterPro" id="IPR036412">
    <property type="entry name" value="HAD-like_sf"/>
</dbReference>
<evidence type="ECO:0000256" key="4">
    <source>
        <dbReference type="PIRSR" id="PIRSR610708-1"/>
    </source>
</evidence>
<dbReference type="AlphaFoldDB" id="A0A4R1QGX9"/>
<name>A0A4R1QGX9_9BACL</name>
<proteinExistence type="inferred from homology"/>
<dbReference type="PANTHER" id="PTHR35134:SF2">
    <property type="entry name" value="NUCLEOTIDASE YQFW-RELATED"/>
    <property type="match status" value="1"/>
</dbReference>
<dbReference type="InterPro" id="IPR052419">
    <property type="entry name" value="5_3-deoxyribonucleotidase-like"/>
</dbReference>
<evidence type="ECO:0000256" key="1">
    <source>
        <dbReference type="ARBA" id="ARBA00009589"/>
    </source>
</evidence>
<keyword evidence="6" id="KW-1185">Reference proteome</keyword>
<comment type="caution">
    <text evidence="5">The sequence shown here is derived from an EMBL/GenBank/DDBJ whole genome shotgun (WGS) entry which is preliminary data.</text>
</comment>
<dbReference type="EMBL" id="SLUL01000008">
    <property type="protein sequence ID" value="TCL48835.1"/>
    <property type="molecule type" value="Genomic_DNA"/>
</dbReference>
<evidence type="ECO:0000256" key="3">
    <source>
        <dbReference type="PIRNR" id="PIRNR021362"/>
    </source>
</evidence>
<dbReference type="Pfam" id="PF06941">
    <property type="entry name" value="NT5C"/>
    <property type="match status" value="1"/>
</dbReference>
<feature type="active site" description="Proton donor" evidence="4">
    <location>
        <position position="11"/>
    </location>
</feature>